<comment type="caution">
    <text evidence="2">The sequence shown here is derived from an EMBL/GenBank/DDBJ whole genome shotgun (WGS) entry which is preliminary data.</text>
</comment>
<keyword evidence="3" id="KW-1185">Reference proteome</keyword>
<accession>A0ABR3D7E4</accession>
<reference evidence="2 3" key="1">
    <citation type="submission" date="2023-09" db="EMBL/GenBank/DDBJ databases">
        <title>Multi-omics analysis of a traditional fermented food reveals byproduct-associated fungal strains for waste-to-food upcycling.</title>
        <authorList>
            <consortium name="Lawrence Berkeley National Laboratory"/>
            <person name="Rekdal V.M."/>
            <person name="Villalobos-Escobedo J.M."/>
            <person name="Rodriguez-Valeron N."/>
            <person name="Garcia M.O."/>
            <person name="Vasquez D.P."/>
            <person name="Damayanti I."/>
            <person name="Sorensen P.M."/>
            <person name="Baidoo E.E."/>
            <person name="De Carvalho A.C."/>
            <person name="Riley R."/>
            <person name="Lipzen A."/>
            <person name="He G."/>
            <person name="Yan M."/>
            <person name="Haridas S."/>
            <person name="Daum C."/>
            <person name="Yoshinaga Y."/>
            <person name="Ng V."/>
            <person name="Grigoriev I.V."/>
            <person name="Munk R."/>
            <person name="Nuraida L."/>
            <person name="Wijaya C.H."/>
            <person name="Morales P.-C."/>
            <person name="Keasling J.D."/>
        </authorList>
    </citation>
    <scope>NUCLEOTIDE SEQUENCE [LARGE SCALE GENOMIC DNA]</scope>
    <source>
        <strain evidence="2 3">FGSC 2613</strain>
    </source>
</reference>
<dbReference type="Proteomes" id="UP001451303">
    <property type="component" value="Unassembled WGS sequence"/>
</dbReference>
<evidence type="ECO:0000256" key="1">
    <source>
        <dbReference type="SAM" id="MobiDB-lite"/>
    </source>
</evidence>
<dbReference type="EMBL" id="JAVLET010000007">
    <property type="protein sequence ID" value="KAL0468614.1"/>
    <property type="molecule type" value="Genomic_DNA"/>
</dbReference>
<protein>
    <submittedName>
        <fullName evidence="2">Uncharacterized protein</fullName>
    </submittedName>
</protein>
<evidence type="ECO:0000313" key="3">
    <source>
        <dbReference type="Proteomes" id="UP001451303"/>
    </source>
</evidence>
<feature type="region of interest" description="Disordered" evidence="1">
    <location>
        <begin position="113"/>
        <end position="164"/>
    </location>
</feature>
<sequence>MLDRGQTLERDCAVGVEALVRTPPPGLQLFQFTLSDRNCLDSSYNSEDWWTCDLPGFKLGRPPDDHLVTYAPSSTARSHATIEDSASRPLRSFAGGGVGWAIKRLCWANEQRQDSSLPTSSLDRKKETGRPVVMAPTGDETNINGHFTGGGGQFIPASGGSSPPPAYDVAVAERNRRASASHRLNQNPPTFSASPTPQYETRNQEHLCSVSPNFAHGGYAALVSERMAEMAWAPGLIVQGPSPPPSHHSAPPWVQISHILNNLISPNLNSPALQSATFQTLTNSNDTWTPEQNRFILRLDKVEGKSLQEISNALKHVFHVERDADVIARQLAFLRARGKAWSDVLSVTENFGSIQPDSTTTSTGTPTATNDEQLADVGLAVRLELEHMLRGSLVSDWEQRMLSEQKEKDAEYTAMMTMDFGKDSIEDYEIV</sequence>
<gene>
    <name evidence="2" type="ORF">QR685DRAFT_573871</name>
</gene>
<organism evidence="2 3">
    <name type="scientific">Neurospora intermedia</name>
    <dbReference type="NCBI Taxonomy" id="5142"/>
    <lineage>
        <taxon>Eukaryota</taxon>
        <taxon>Fungi</taxon>
        <taxon>Dikarya</taxon>
        <taxon>Ascomycota</taxon>
        <taxon>Pezizomycotina</taxon>
        <taxon>Sordariomycetes</taxon>
        <taxon>Sordariomycetidae</taxon>
        <taxon>Sordariales</taxon>
        <taxon>Sordariaceae</taxon>
        <taxon>Neurospora</taxon>
    </lineage>
</organism>
<proteinExistence type="predicted"/>
<name>A0ABR3D7E4_NEUIN</name>
<evidence type="ECO:0000313" key="2">
    <source>
        <dbReference type="EMBL" id="KAL0468614.1"/>
    </source>
</evidence>